<proteinExistence type="inferred from homology"/>
<organism evidence="3 4">
    <name type="scientific">Klebsormidium nitens</name>
    <name type="common">Green alga</name>
    <name type="synonym">Ulothrix nitens</name>
    <dbReference type="NCBI Taxonomy" id="105231"/>
    <lineage>
        <taxon>Eukaryota</taxon>
        <taxon>Viridiplantae</taxon>
        <taxon>Streptophyta</taxon>
        <taxon>Klebsormidiophyceae</taxon>
        <taxon>Klebsormidiales</taxon>
        <taxon>Klebsormidiaceae</taxon>
        <taxon>Klebsormidium</taxon>
    </lineage>
</organism>
<evidence type="ECO:0000256" key="1">
    <source>
        <dbReference type="RuleBase" id="RU004475"/>
    </source>
</evidence>
<evidence type="ECO:0000313" key="4">
    <source>
        <dbReference type="Proteomes" id="UP000054558"/>
    </source>
</evidence>
<evidence type="ECO:0000259" key="2">
    <source>
        <dbReference type="Pfam" id="PF01073"/>
    </source>
</evidence>
<dbReference type="InterPro" id="IPR051783">
    <property type="entry name" value="NAD(P)-dependent_oxidoreduct"/>
</dbReference>
<dbReference type="STRING" id="105231.A0A1Y1II05"/>
<dbReference type="OMA" id="GDHFKRG"/>
<dbReference type="GO" id="GO:0005737">
    <property type="term" value="C:cytoplasm"/>
    <property type="evidence" value="ECO:0000318"/>
    <property type="project" value="GO_Central"/>
</dbReference>
<dbReference type="InterPro" id="IPR002225">
    <property type="entry name" value="3Beta_OHSteriod_DH/Estase"/>
</dbReference>
<dbReference type="Proteomes" id="UP000054558">
    <property type="component" value="Unassembled WGS sequence"/>
</dbReference>
<feature type="domain" description="3-beta hydroxysteroid dehydrogenase/isomerase" evidence="2">
    <location>
        <begin position="5"/>
        <end position="259"/>
    </location>
</feature>
<dbReference type="EMBL" id="DF237599">
    <property type="protein sequence ID" value="GAQ90515.1"/>
    <property type="molecule type" value="Genomic_DNA"/>
</dbReference>
<accession>A0A1Y1II05</accession>
<dbReference type="GO" id="GO:0006694">
    <property type="term" value="P:steroid biosynthetic process"/>
    <property type="evidence" value="ECO:0007669"/>
    <property type="project" value="InterPro"/>
</dbReference>
<dbReference type="GO" id="GO:0016616">
    <property type="term" value="F:oxidoreductase activity, acting on the CH-OH group of donors, NAD or NADP as acceptor"/>
    <property type="evidence" value="ECO:0007669"/>
    <property type="project" value="InterPro"/>
</dbReference>
<keyword evidence="1" id="KW-0560">Oxidoreductase</keyword>
<evidence type="ECO:0000313" key="3">
    <source>
        <dbReference type="EMBL" id="GAQ90515.1"/>
    </source>
</evidence>
<dbReference type="PANTHER" id="PTHR48079:SF6">
    <property type="entry name" value="NAD(P)-BINDING DOMAIN-CONTAINING PROTEIN-RELATED"/>
    <property type="match status" value="1"/>
</dbReference>
<dbReference type="GO" id="GO:0004029">
    <property type="term" value="F:aldehyde dehydrogenase (NAD+) activity"/>
    <property type="evidence" value="ECO:0000318"/>
    <property type="project" value="GO_Central"/>
</dbReference>
<dbReference type="InterPro" id="IPR036291">
    <property type="entry name" value="NAD(P)-bd_dom_sf"/>
</dbReference>
<gene>
    <name evidence="3" type="ORF">KFL_006500090</name>
</gene>
<reference evidence="3 4" key="1">
    <citation type="journal article" date="2014" name="Nat. Commun.">
        <title>Klebsormidium flaccidum genome reveals primary factors for plant terrestrial adaptation.</title>
        <authorList>
            <person name="Hori K."/>
            <person name="Maruyama F."/>
            <person name="Fujisawa T."/>
            <person name="Togashi T."/>
            <person name="Yamamoto N."/>
            <person name="Seo M."/>
            <person name="Sato S."/>
            <person name="Yamada T."/>
            <person name="Mori H."/>
            <person name="Tajima N."/>
            <person name="Moriyama T."/>
            <person name="Ikeuchi M."/>
            <person name="Watanabe M."/>
            <person name="Wada H."/>
            <person name="Kobayashi K."/>
            <person name="Saito M."/>
            <person name="Masuda T."/>
            <person name="Sasaki-Sekimoto Y."/>
            <person name="Mashiguchi K."/>
            <person name="Awai K."/>
            <person name="Shimojima M."/>
            <person name="Masuda S."/>
            <person name="Iwai M."/>
            <person name="Nobusawa T."/>
            <person name="Narise T."/>
            <person name="Kondo S."/>
            <person name="Saito H."/>
            <person name="Sato R."/>
            <person name="Murakawa M."/>
            <person name="Ihara Y."/>
            <person name="Oshima-Yamada Y."/>
            <person name="Ohtaka K."/>
            <person name="Satoh M."/>
            <person name="Sonobe K."/>
            <person name="Ishii M."/>
            <person name="Ohtani R."/>
            <person name="Kanamori-Sato M."/>
            <person name="Honoki R."/>
            <person name="Miyazaki D."/>
            <person name="Mochizuki H."/>
            <person name="Umetsu J."/>
            <person name="Higashi K."/>
            <person name="Shibata D."/>
            <person name="Kamiya Y."/>
            <person name="Sato N."/>
            <person name="Nakamura Y."/>
            <person name="Tabata S."/>
            <person name="Ida S."/>
            <person name="Kurokawa K."/>
            <person name="Ohta H."/>
        </authorList>
    </citation>
    <scope>NUCLEOTIDE SEQUENCE [LARGE SCALE GENOMIC DNA]</scope>
    <source>
        <strain evidence="3 4">NIES-2285</strain>
    </source>
</reference>
<protein>
    <submittedName>
        <fullName evidence="3">Sterol-4alpha-carboxylate 3-dehydrogenase (Decarboxylating)</fullName>
    </submittedName>
</protein>
<dbReference type="PANTHER" id="PTHR48079">
    <property type="entry name" value="PROTEIN YEEZ"/>
    <property type="match status" value="1"/>
</dbReference>
<keyword evidence="4" id="KW-1185">Reference proteome</keyword>
<dbReference type="SUPFAM" id="SSF51735">
    <property type="entry name" value="NAD(P)-binding Rossmann-fold domains"/>
    <property type="match status" value="1"/>
</dbReference>
<comment type="similarity">
    <text evidence="1">Belongs to the 3-beta-HSD family.</text>
</comment>
<name>A0A1Y1II05_KLENI</name>
<dbReference type="OrthoDB" id="2735536at2759"/>
<dbReference type="AlphaFoldDB" id="A0A1Y1II05"/>
<dbReference type="Gene3D" id="3.40.50.720">
    <property type="entry name" value="NAD(P)-binding Rossmann-like Domain"/>
    <property type="match status" value="1"/>
</dbReference>
<dbReference type="Pfam" id="PF01073">
    <property type="entry name" value="3Beta_HSD"/>
    <property type="match status" value="1"/>
</dbReference>
<sequence>MKVFITGASGFVGTQLIAYLSKCHGDSVVALSRSAVADEKIKRASQLVPTKGWREDGSRPEPGKVEIVRGDLSTKEALMKGMKGCDAVIHAAAKVEMWGDYASFRETADATRTVVEAAKAAGVPKFVHVGTEAVLVKAKGPIGQVDETASIDPPLWAPYTRSKAAAEKIVLEANDPPKFECISVRPRFIWGRGDTALKPMLAAAMNDGSYKWITPSSRSSTCHVINVCHALRLAAEAKGKGGQIYFVTDGPPLLLNDFLAEYICSDPAVKKPSGSVPFWFLWRLESFLESLPFLGYGVKRKPLAGRQALALIGQDVIVDDSKIRREMGYRPLVTVEEGLRDAK</sequence>